<feature type="region of interest" description="Disordered" evidence="1">
    <location>
        <begin position="1"/>
        <end position="40"/>
    </location>
</feature>
<accession>A0A5B7ICW1</accession>
<evidence type="ECO:0000256" key="1">
    <source>
        <dbReference type="SAM" id="MobiDB-lite"/>
    </source>
</evidence>
<evidence type="ECO:0000313" key="3">
    <source>
        <dbReference type="Proteomes" id="UP000324222"/>
    </source>
</evidence>
<dbReference type="Proteomes" id="UP000324222">
    <property type="component" value="Unassembled WGS sequence"/>
</dbReference>
<comment type="caution">
    <text evidence="2">The sequence shown here is derived from an EMBL/GenBank/DDBJ whole genome shotgun (WGS) entry which is preliminary data.</text>
</comment>
<keyword evidence="3" id="KW-1185">Reference proteome</keyword>
<proteinExistence type="predicted"/>
<sequence>MKRCLCQMEYSSRGSKDTGRDKPRPCLLQEDARQGKGEAKKIDTYQQGGCGWWGRVLGGSREGRVRETN</sequence>
<evidence type="ECO:0000313" key="2">
    <source>
        <dbReference type="EMBL" id="MPC78768.1"/>
    </source>
</evidence>
<gene>
    <name evidence="2" type="ORF">E2C01_073265</name>
</gene>
<dbReference type="AlphaFoldDB" id="A0A5B7ICW1"/>
<dbReference type="EMBL" id="VSRR010049305">
    <property type="protein sequence ID" value="MPC78768.1"/>
    <property type="molecule type" value="Genomic_DNA"/>
</dbReference>
<name>A0A5B7ICW1_PORTR</name>
<feature type="compositionally biased region" description="Basic and acidic residues" evidence="1">
    <location>
        <begin position="14"/>
        <end position="40"/>
    </location>
</feature>
<reference evidence="2 3" key="1">
    <citation type="submission" date="2019-05" db="EMBL/GenBank/DDBJ databases">
        <title>Another draft genome of Portunus trituberculatus and its Hox gene families provides insights of decapod evolution.</title>
        <authorList>
            <person name="Jeong J.-H."/>
            <person name="Song I."/>
            <person name="Kim S."/>
            <person name="Choi T."/>
            <person name="Kim D."/>
            <person name="Ryu S."/>
            <person name="Kim W."/>
        </authorList>
    </citation>
    <scope>NUCLEOTIDE SEQUENCE [LARGE SCALE GENOMIC DNA]</scope>
    <source>
        <tissue evidence="2">Muscle</tissue>
    </source>
</reference>
<organism evidence="2 3">
    <name type="scientific">Portunus trituberculatus</name>
    <name type="common">Swimming crab</name>
    <name type="synonym">Neptunus trituberculatus</name>
    <dbReference type="NCBI Taxonomy" id="210409"/>
    <lineage>
        <taxon>Eukaryota</taxon>
        <taxon>Metazoa</taxon>
        <taxon>Ecdysozoa</taxon>
        <taxon>Arthropoda</taxon>
        <taxon>Crustacea</taxon>
        <taxon>Multicrustacea</taxon>
        <taxon>Malacostraca</taxon>
        <taxon>Eumalacostraca</taxon>
        <taxon>Eucarida</taxon>
        <taxon>Decapoda</taxon>
        <taxon>Pleocyemata</taxon>
        <taxon>Brachyura</taxon>
        <taxon>Eubrachyura</taxon>
        <taxon>Portunoidea</taxon>
        <taxon>Portunidae</taxon>
        <taxon>Portuninae</taxon>
        <taxon>Portunus</taxon>
    </lineage>
</organism>
<protein>
    <submittedName>
        <fullName evidence="2">Uncharacterized protein</fullName>
    </submittedName>
</protein>